<accession>A0AAU9VIM0</accession>
<name>A0AAU9VIM0_9FIRM</name>
<dbReference type="EMBL" id="OW659477">
    <property type="protein sequence ID" value="CAH2762057.1"/>
    <property type="molecule type" value="Genomic_DNA"/>
</dbReference>
<dbReference type="AlphaFoldDB" id="A0AAU9VIM0"/>
<reference evidence="2" key="1">
    <citation type="submission" date="2022-04" db="EMBL/GenBank/DDBJ databases">
        <authorList>
            <person name="Forde T."/>
        </authorList>
    </citation>
    <scope>NUCLEOTIDE SEQUENCE</scope>
    <source>
        <strain evidence="2">A18Y016a</strain>
        <strain evidence="1">A18Y020d</strain>
    </source>
</reference>
<keyword evidence="3" id="KW-1185">Reference proteome</keyword>
<evidence type="ECO:0000313" key="1">
    <source>
        <dbReference type="EMBL" id="CAH2762043.1"/>
    </source>
</evidence>
<dbReference type="Proteomes" id="UP001154111">
    <property type="component" value="Chromosome"/>
</dbReference>
<proteinExistence type="predicted"/>
<evidence type="ECO:0000313" key="4">
    <source>
        <dbReference type="Proteomes" id="UP001154111"/>
    </source>
</evidence>
<sequence>MYLRQLELCKKYLYDQDISFDNIQKENLEYLLYSMNMSEGIIADALKVEQKEIVKLCIQWNVYR</sequence>
<gene>
    <name evidence="2" type="ORF">ERYAMS2_01016</name>
    <name evidence="1" type="ORF">ERYAMS_00723</name>
</gene>
<protein>
    <submittedName>
        <fullName evidence="2">Uncharacterized protein</fullName>
    </submittedName>
</protein>
<organism evidence="2 4">
    <name type="scientific">Erysipelothrix amsterdamensis</name>
    <dbReference type="NCBI Taxonomy" id="2929157"/>
    <lineage>
        <taxon>Bacteria</taxon>
        <taxon>Bacillati</taxon>
        <taxon>Bacillota</taxon>
        <taxon>Erysipelotrichia</taxon>
        <taxon>Erysipelotrichales</taxon>
        <taxon>Erysipelotrichaceae</taxon>
        <taxon>Erysipelothrix</taxon>
    </lineage>
</organism>
<dbReference type="RefSeq" id="WP_254006356.1">
    <property type="nucleotide sequence ID" value="NZ_OW659477.1"/>
</dbReference>
<evidence type="ECO:0000313" key="2">
    <source>
        <dbReference type="EMBL" id="CAH2762057.1"/>
    </source>
</evidence>
<dbReference type="EMBL" id="OW659496">
    <property type="protein sequence ID" value="CAH2762043.1"/>
    <property type="molecule type" value="Genomic_DNA"/>
</dbReference>
<dbReference type="Proteomes" id="UP001154095">
    <property type="component" value="Chromosome"/>
</dbReference>
<evidence type="ECO:0000313" key="3">
    <source>
        <dbReference type="Proteomes" id="UP001154095"/>
    </source>
</evidence>